<reference evidence="2" key="1">
    <citation type="submission" date="2016-10" db="EMBL/GenBank/DDBJ databases">
        <authorList>
            <person name="Varghese N."/>
            <person name="Submissions S."/>
        </authorList>
    </citation>
    <scope>NUCLEOTIDE SEQUENCE [LARGE SCALE GENOMIC DNA]</scope>
    <source>
        <strain evidence="2">DSM 17038</strain>
    </source>
</reference>
<gene>
    <name evidence="1" type="ORF">SAMN05660649_02050</name>
</gene>
<dbReference type="Pfam" id="PF01955">
    <property type="entry name" value="CbiZ"/>
    <property type="match status" value="1"/>
</dbReference>
<protein>
    <submittedName>
        <fullName evidence="1">Adenosylcobinamide amidohydrolase</fullName>
    </submittedName>
</protein>
<dbReference type="PANTHER" id="PTHR35336:SF5">
    <property type="entry name" value="ADENOSYLCOBINAMIDE AMIDOHYDROLASE"/>
    <property type="match status" value="1"/>
</dbReference>
<evidence type="ECO:0000313" key="1">
    <source>
        <dbReference type="EMBL" id="SFG57240.1"/>
    </source>
</evidence>
<dbReference type="EMBL" id="FOOX01000006">
    <property type="protein sequence ID" value="SFG57240.1"/>
    <property type="molecule type" value="Genomic_DNA"/>
</dbReference>
<dbReference type="RefSeq" id="WP_238456397.1">
    <property type="nucleotide sequence ID" value="NZ_FOOX01000006.1"/>
</dbReference>
<name>A0A1I2SXC6_9FIRM</name>
<dbReference type="AlphaFoldDB" id="A0A1I2SXC6"/>
<accession>A0A1I2SXC6</accession>
<organism evidence="1 2">
    <name type="scientific">Desulfotruncus arcticus DSM 17038</name>
    <dbReference type="NCBI Taxonomy" id="1121424"/>
    <lineage>
        <taxon>Bacteria</taxon>
        <taxon>Bacillati</taxon>
        <taxon>Bacillota</taxon>
        <taxon>Clostridia</taxon>
        <taxon>Eubacteriales</taxon>
        <taxon>Desulfallaceae</taxon>
        <taxon>Desulfotruncus</taxon>
    </lineage>
</organism>
<dbReference type="PANTHER" id="PTHR35336">
    <property type="entry name" value="ADENOSYLCOBINAMIDE AMIDOHYDROLASE"/>
    <property type="match status" value="1"/>
</dbReference>
<dbReference type="Proteomes" id="UP000199337">
    <property type="component" value="Unassembled WGS sequence"/>
</dbReference>
<dbReference type="STRING" id="341036.SAMN05660649_02050"/>
<keyword evidence="1" id="KW-0378">Hydrolase</keyword>
<proteinExistence type="predicted"/>
<evidence type="ECO:0000313" key="2">
    <source>
        <dbReference type="Proteomes" id="UP000199337"/>
    </source>
</evidence>
<dbReference type="GO" id="GO:0016787">
    <property type="term" value="F:hydrolase activity"/>
    <property type="evidence" value="ECO:0007669"/>
    <property type="project" value="UniProtKB-KW"/>
</dbReference>
<dbReference type="InterPro" id="IPR002808">
    <property type="entry name" value="AdoCbi_amidolase"/>
</dbReference>
<dbReference type="InterPro" id="IPR052209">
    <property type="entry name" value="CbiZ"/>
</dbReference>
<sequence>MAFTIVDTDYTRPVQAGFFDACAIGGTILLEEITCFKKQVSIPGINFYIHGSNTFVISSDNPLTVLSSAVLGADLRRARYIINHTVDKDYNGNNPEQDLAKVAASLGLEKDVLGMMTSVSITHTFLSHVNHQGLSVATFCTAGIGNPGVAGLPIGKVINQQKYGTINLILLIDGNLTASAMVNVVITATEAKTRALFKANVCLPDGELVTGTTTDSLVVACTGKGRALSYAGTATDLGYFIGRTVSEAIIQGVASYISLSGAGEYVMKSKGKLVN</sequence>
<keyword evidence="2" id="KW-1185">Reference proteome</keyword>